<name>A0A4R5NK89_9LACO</name>
<dbReference type="GO" id="GO:0005737">
    <property type="term" value="C:cytoplasm"/>
    <property type="evidence" value="ECO:0007669"/>
    <property type="project" value="TreeGrafter"/>
</dbReference>
<keyword evidence="1" id="KW-0324">Glycolysis</keyword>
<organism evidence="3 4">
    <name type="scientific">Secundilactobacillus malefermentans</name>
    <dbReference type="NCBI Taxonomy" id="176292"/>
    <lineage>
        <taxon>Bacteria</taxon>
        <taxon>Bacillati</taxon>
        <taxon>Bacillota</taxon>
        <taxon>Bacilli</taxon>
        <taxon>Lactobacillales</taxon>
        <taxon>Lactobacillaceae</taxon>
        <taxon>Secundilactobacillus</taxon>
    </lineage>
</organism>
<keyword evidence="2" id="KW-0413">Isomerase</keyword>
<dbReference type="PROSITE" id="PS00175">
    <property type="entry name" value="PG_MUTASE"/>
    <property type="match status" value="1"/>
</dbReference>
<dbReference type="PANTHER" id="PTHR48100:SF1">
    <property type="entry name" value="HISTIDINE PHOSPHATASE FAMILY PROTEIN-RELATED"/>
    <property type="match status" value="1"/>
</dbReference>
<evidence type="ECO:0000256" key="2">
    <source>
        <dbReference type="ARBA" id="ARBA00023235"/>
    </source>
</evidence>
<dbReference type="RefSeq" id="WP_010619349.1">
    <property type="nucleotide sequence ID" value="NZ_PUFO01000070.1"/>
</dbReference>
<comment type="caution">
    <text evidence="3">The sequence shown here is derived from an EMBL/GenBank/DDBJ whole genome shotgun (WGS) entry which is preliminary data.</text>
</comment>
<gene>
    <name evidence="3" type="ORF">C5L31_001706</name>
</gene>
<dbReference type="GO" id="GO:0016791">
    <property type="term" value="F:phosphatase activity"/>
    <property type="evidence" value="ECO:0007669"/>
    <property type="project" value="TreeGrafter"/>
</dbReference>
<dbReference type="InterPro" id="IPR013078">
    <property type="entry name" value="His_Pase_superF_clade-1"/>
</dbReference>
<protein>
    <recommendedName>
        <fullName evidence="5">Phosphoglycerate mutase</fullName>
    </recommendedName>
</protein>
<dbReference type="STRING" id="1122149.FD44_GL000366"/>
<evidence type="ECO:0008006" key="5">
    <source>
        <dbReference type="Google" id="ProtNLM"/>
    </source>
</evidence>
<reference evidence="3 4" key="1">
    <citation type="journal article" date="2019" name="Appl. Microbiol. Biotechnol.">
        <title>Uncovering carbohydrate metabolism through a genotype-phenotype association study of 56 lactic acid bacteria genomes.</title>
        <authorList>
            <person name="Buron-Moles G."/>
            <person name="Chailyan A."/>
            <person name="Dolejs I."/>
            <person name="Forster J."/>
            <person name="Miks M.H."/>
        </authorList>
    </citation>
    <scope>NUCLEOTIDE SEQUENCE [LARGE SCALE GENOMIC DNA]</scope>
    <source>
        <strain evidence="3 4">ATCC 49373</strain>
    </source>
</reference>
<evidence type="ECO:0000256" key="1">
    <source>
        <dbReference type="ARBA" id="ARBA00023152"/>
    </source>
</evidence>
<evidence type="ECO:0000313" key="4">
    <source>
        <dbReference type="Proteomes" id="UP000294854"/>
    </source>
</evidence>
<dbReference type="OrthoDB" id="9782128at2"/>
<sequence length="204" mass="22990">MTEFYLVRHGQTNANLAGIKQGIINDKFTYLNDRGKEQARNLRTKFNIQFADRLIVSPLHRTIETAAILNGTAKLPVSYDDRLLEISYGMWDGQKNANLEAEFPEVFDHHLHDVLPAYAPLANGETFEAVQKRVAAFTKSMTKKYPDGKLIIVTHGFTVKAFTLNALQPADPMTLPEPANTSVTKLTVESLTGKQYLEFYNQRS</sequence>
<dbReference type="Proteomes" id="UP000294854">
    <property type="component" value="Unassembled WGS sequence"/>
</dbReference>
<dbReference type="EMBL" id="PUFO01000070">
    <property type="protein sequence ID" value="TDG75076.1"/>
    <property type="molecule type" value="Genomic_DNA"/>
</dbReference>
<dbReference type="SUPFAM" id="SSF53254">
    <property type="entry name" value="Phosphoglycerate mutase-like"/>
    <property type="match status" value="1"/>
</dbReference>
<dbReference type="Gene3D" id="3.40.50.1240">
    <property type="entry name" value="Phosphoglycerate mutase-like"/>
    <property type="match status" value="1"/>
</dbReference>
<dbReference type="PANTHER" id="PTHR48100">
    <property type="entry name" value="BROAD-SPECIFICITY PHOSPHATASE YOR283W-RELATED"/>
    <property type="match status" value="1"/>
</dbReference>
<proteinExistence type="predicted"/>
<keyword evidence="4" id="KW-1185">Reference proteome</keyword>
<dbReference type="CDD" id="cd07067">
    <property type="entry name" value="HP_PGM_like"/>
    <property type="match status" value="1"/>
</dbReference>
<dbReference type="Pfam" id="PF00300">
    <property type="entry name" value="His_Phos_1"/>
    <property type="match status" value="1"/>
</dbReference>
<dbReference type="InterPro" id="IPR001345">
    <property type="entry name" value="PG/BPGM_mutase_AS"/>
</dbReference>
<dbReference type="InterPro" id="IPR050275">
    <property type="entry name" value="PGM_Phosphatase"/>
</dbReference>
<dbReference type="AlphaFoldDB" id="A0A4R5NK89"/>
<dbReference type="InterPro" id="IPR029033">
    <property type="entry name" value="His_PPase_superfam"/>
</dbReference>
<dbReference type="SMART" id="SM00855">
    <property type="entry name" value="PGAM"/>
    <property type="match status" value="1"/>
</dbReference>
<evidence type="ECO:0000313" key="3">
    <source>
        <dbReference type="EMBL" id="TDG75076.1"/>
    </source>
</evidence>
<accession>A0A4R5NK89</accession>